<dbReference type="InterPro" id="IPR053164">
    <property type="entry name" value="IS1016-like_transposase"/>
</dbReference>
<evidence type="ECO:0000259" key="1">
    <source>
        <dbReference type="SMART" id="SM01126"/>
    </source>
</evidence>
<dbReference type="InterPro" id="IPR024445">
    <property type="entry name" value="Tnp_ISXO2-like"/>
</dbReference>
<evidence type="ECO:0000313" key="2">
    <source>
        <dbReference type="EMBL" id="KOF72415.1"/>
    </source>
</evidence>
<dbReference type="PANTHER" id="PTHR47163">
    <property type="entry name" value="DDE_TNP_IS1595 DOMAIN-CONTAINING PROTEIN"/>
    <property type="match status" value="1"/>
</dbReference>
<organism evidence="2">
    <name type="scientific">Octopus bimaculoides</name>
    <name type="common">California two-spotted octopus</name>
    <dbReference type="NCBI Taxonomy" id="37653"/>
    <lineage>
        <taxon>Eukaryota</taxon>
        <taxon>Metazoa</taxon>
        <taxon>Spiralia</taxon>
        <taxon>Lophotrochozoa</taxon>
        <taxon>Mollusca</taxon>
        <taxon>Cephalopoda</taxon>
        <taxon>Coleoidea</taxon>
        <taxon>Octopodiformes</taxon>
        <taxon>Octopoda</taxon>
        <taxon>Incirrata</taxon>
        <taxon>Octopodidae</taxon>
        <taxon>Octopus</taxon>
    </lineage>
</organism>
<gene>
    <name evidence="2" type="ORF">OCBIM_22039482mg</name>
</gene>
<sequence>MYDFTARNRFQNFDTFLKHIAERRWAFGGWDRENKIGFLVFVNNRSSETLLPLIRKFIKPGTTVHSDYCSEYNGIDVEPRYSHFKVNHRENFVGPVTNVHTNSVECCKKNAKSRFKTMMGVHTNMIESHLAEFLWRGKYGKTSDECLRNILKHLSKWFTFE</sequence>
<reference evidence="2" key="1">
    <citation type="submission" date="2015-07" db="EMBL/GenBank/DDBJ databases">
        <title>MeaNS - Measles Nucleotide Surveillance Program.</title>
        <authorList>
            <person name="Tran T."/>
            <person name="Druce J."/>
        </authorList>
    </citation>
    <scope>NUCLEOTIDE SEQUENCE</scope>
    <source>
        <strain evidence="2">UCB-OBI-ISO-001</strain>
        <tissue evidence="2">Gonad</tissue>
    </source>
</reference>
<dbReference type="AlphaFoldDB" id="A0A0L8G738"/>
<dbReference type="PANTHER" id="PTHR47163:SF2">
    <property type="entry name" value="SI:DKEY-17M8.2"/>
    <property type="match status" value="1"/>
</dbReference>
<protein>
    <recommendedName>
        <fullName evidence="1">ISXO2-like transposase domain-containing protein</fullName>
    </recommendedName>
</protein>
<dbReference type="EMBL" id="KQ423675">
    <property type="protein sequence ID" value="KOF72415.1"/>
    <property type="molecule type" value="Genomic_DNA"/>
</dbReference>
<dbReference type="SMART" id="SM01126">
    <property type="entry name" value="DDE_Tnp_IS1595"/>
    <property type="match status" value="1"/>
</dbReference>
<dbReference type="OrthoDB" id="6664951at2759"/>
<name>A0A0L8G738_OCTBM</name>
<feature type="domain" description="ISXO2-like transposase" evidence="1">
    <location>
        <begin position="1"/>
        <end position="138"/>
    </location>
</feature>
<accession>A0A0L8G738</accession>
<dbReference type="Pfam" id="PF12762">
    <property type="entry name" value="DDE_Tnp_IS1595"/>
    <property type="match status" value="1"/>
</dbReference>
<proteinExistence type="predicted"/>
<dbReference type="STRING" id="37653.A0A0L8G738"/>